<evidence type="ECO:0000313" key="12">
    <source>
        <dbReference type="Ensembl" id="ENSVURP00010018521.1"/>
    </source>
</evidence>
<comment type="similarity">
    <text evidence="3">Belongs to the complement C6/C7/C8/C9 family.</text>
</comment>
<accession>A0A4X2L8W7</accession>
<evidence type="ECO:0000256" key="1">
    <source>
        <dbReference type="ARBA" id="ARBA00004370"/>
    </source>
</evidence>
<evidence type="ECO:0000256" key="8">
    <source>
        <dbReference type="ARBA" id="ARBA00023157"/>
    </source>
</evidence>
<dbReference type="GeneID" id="114026902"/>
<dbReference type="PROSITE" id="PS50004">
    <property type="entry name" value="C2"/>
    <property type="match status" value="1"/>
</dbReference>
<dbReference type="GO" id="GO:0005886">
    <property type="term" value="C:plasma membrane"/>
    <property type="evidence" value="ECO:0007669"/>
    <property type="project" value="Ensembl"/>
</dbReference>
<dbReference type="PROSITE" id="PS51412">
    <property type="entry name" value="MACPF_2"/>
    <property type="match status" value="1"/>
</dbReference>
<dbReference type="STRING" id="29139.ENSVURP00010018521"/>
<dbReference type="CTD" id="5551"/>
<keyword evidence="5 9" id="KW-0732">Signal</keyword>
<feature type="signal peptide" evidence="9">
    <location>
        <begin position="1"/>
        <end position="31"/>
    </location>
</feature>
<dbReference type="PANTHER" id="PTHR46096:SF3">
    <property type="entry name" value="PERFORIN-1"/>
    <property type="match status" value="1"/>
</dbReference>
<dbReference type="Ensembl" id="ENSVURT00010021051.1">
    <property type="protein sequence ID" value="ENSVURP00010018521.1"/>
    <property type="gene ID" value="ENSVURG00010014111.1"/>
</dbReference>
<dbReference type="OrthoDB" id="1366754at2759"/>
<dbReference type="InterPro" id="IPR000008">
    <property type="entry name" value="C2_dom"/>
</dbReference>
<dbReference type="GO" id="GO:0005576">
    <property type="term" value="C:extracellular region"/>
    <property type="evidence" value="ECO:0007669"/>
    <property type="project" value="UniProtKB-SubCell"/>
</dbReference>
<evidence type="ECO:0000256" key="2">
    <source>
        <dbReference type="ARBA" id="ARBA00004613"/>
    </source>
</evidence>
<reference evidence="13" key="1">
    <citation type="submission" date="2018-12" db="EMBL/GenBank/DDBJ databases">
        <authorList>
            <person name="Yazar S."/>
        </authorList>
    </citation>
    <scope>NUCLEOTIDE SEQUENCE [LARGE SCALE GENOMIC DNA]</scope>
</reference>
<evidence type="ECO:0000256" key="5">
    <source>
        <dbReference type="ARBA" id="ARBA00022729"/>
    </source>
</evidence>
<dbReference type="GO" id="GO:0001778">
    <property type="term" value="P:plasma membrane repair"/>
    <property type="evidence" value="ECO:0007669"/>
    <property type="project" value="Ensembl"/>
</dbReference>
<dbReference type="GO" id="GO:0071806">
    <property type="term" value="P:protein transmembrane transport"/>
    <property type="evidence" value="ECO:0007669"/>
    <property type="project" value="Ensembl"/>
</dbReference>
<dbReference type="GO" id="GO:0005509">
    <property type="term" value="F:calcium ion binding"/>
    <property type="evidence" value="ECO:0007669"/>
    <property type="project" value="InterPro"/>
</dbReference>
<dbReference type="GO" id="GO:0046513">
    <property type="term" value="P:ceramide biosynthetic process"/>
    <property type="evidence" value="ECO:0007669"/>
    <property type="project" value="Ensembl"/>
</dbReference>
<dbReference type="InterPro" id="IPR020864">
    <property type="entry name" value="MACPF"/>
</dbReference>
<dbReference type="GO" id="GO:0051604">
    <property type="term" value="P:protein maturation"/>
    <property type="evidence" value="ECO:0007669"/>
    <property type="project" value="Ensembl"/>
</dbReference>
<feature type="domain" description="MACPF" evidence="11">
    <location>
        <begin position="37"/>
        <end position="385"/>
    </location>
</feature>
<evidence type="ECO:0000259" key="11">
    <source>
        <dbReference type="PROSITE" id="PS51412"/>
    </source>
</evidence>
<dbReference type="SUPFAM" id="SSF49562">
    <property type="entry name" value="C2 domain (Calcium/lipid-binding domain, CaLB)"/>
    <property type="match status" value="1"/>
</dbReference>
<dbReference type="GO" id="GO:0005829">
    <property type="term" value="C:cytosol"/>
    <property type="evidence" value="ECO:0007669"/>
    <property type="project" value="Ensembl"/>
</dbReference>
<dbReference type="GO" id="GO:0001771">
    <property type="term" value="P:immunological synapse formation"/>
    <property type="evidence" value="ECO:0007669"/>
    <property type="project" value="Ensembl"/>
</dbReference>
<dbReference type="GO" id="GO:0141201">
    <property type="term" value="P:pyroptotic cell death"/>
    <property type="evidence" value="ECO:0007669"/>
    <property type="project" value="Ensembl"/>
</dbReference>
<protein>
    <submittedName>
        <fullName evidence="12">Perforin 1</fullName>
    </submittedName>
</protein>
<keyword evidence="6" id="KW-0204">Cytolysis</keyword>
<evidence type="ECO:0000256" key="6">
    <source>
        <dbReference type="ARBA" id="ARBA00022852"/>
    </source>
</evidence>
<reference evidence="12" key="3">
    <citation type="submission" date="2025-09" db="UniProtKB">
        <authorList>
            <consortium name="Ensembl"/>
        </authorList>
    </citation>
    <scope>IDENTIFICATION</scope>
</reference>
<dbReference type="GO" id="GO:0140507">
    <property type="term" value="P:granzyme-mediated programmed cell death signaling pathway"/>
    <property type="evidence" value="ECO:0007669"/>
    <property type="project" value="Ensembl"/>
</dbReference>
<name>A0A4X2L8W7_VOMUR</name>
<dbReference type="GO" id="GO:0042802">
    <property type="term" value="F:identical protein binding"/>
    <property type="evidence" value="ECO:0007669"/>
    <property type="project" value="Ensembl"/>
</dbReference>
<dbReference type="RefSeq" id="XP_027696472.1">
    <property type="nucleotide sequence ID" value="XM_027840671.1"/>
</dbReference>
<feature type="chain" id="PRO_5021276210" evidence="9">
    <location>
        <begin position="32"/>
        <end position="565"/>
    </location>
</feature>
<dbReference type="Gene3D" id="2.60.40.150">
    <property type="entry name" value="C2 domain"/>
    <property type="match status" value="1"/>
</dbReference>
<evidence type="ECO:0000256" key="9">
    <source>
        <dbReference type="SAM" id="SignalP"/>
    </source>
</evidence>
<dbReference type="GO" id="GO:0051607">
    <property type="term" value="P:defense response to virus"/>
    <property type="evidence" value="ECO:0007669"/>
    <property type="project" value="TreeGrafter"/>
</dbReference>
<dbReference type="GO" id="GO:0051712">
    <property type="term" value="P:positive regulation of killing of cells of another organism"/>
    <property type="evidence" value="ECO:0007669"/>
    <property type="project" value="Ensembl"/>
</dbReference>
<dbReference type="InterPro" id="IPR037300">
    <property type="entry name" value="Perforin-1_C2"/>
</dbReference>
<evidence type="ECO:0000313" key="13">
    <source>
        <dbReference type="Proteomes" id="UP000314987"/>
    </source>
</evidence>
<keyword evidence="13" id="KW-1185">Reference proteome</keyword>
<dbReference type="GO" id="GO:0031640">
    <property type="term" value="P:killing of cells of another organism"/>
    <property type="evidence" value="ECO:0007669"/>
    <property type="project" value="UniProtKB-KW"/>
</dbReference>
<dbReference type="GeneTree" id="ENSGT00530000063725"/>
<evidence type="ECO:0000256" key="4">
    <source>
        <dbReference type="ARBA" id="ARBA00022525"/>
    </source>
</evidence>
<reference evidence="12" key="2">
    <citation type="submission" date="2025-08" db="UniProtKB">
        <authorList>
            <consortium name="Ensembl"/>
        </authorList>
    </citation>
    <scope>IDENTIFICATION</scope>
</reference>
<keyword evidence="8" id="KW-1015">Disulfide bond</keyword>
<dbReference type="CDD" id="cd04032">
    <property type="entry name" value="C2_Perforin"/>
    <property type="match status" value="1"/>
</dbReference>
<dbReference type="SMART" id="SM00239">
    <property type="entry name" value="C2"/>
    <property type="match status" value="1"/>
</dbReference>
<dbReference type="GO" id="GO:0140911">
    <property type="term" value="F:pore-forming activity"/>
    <property type="evidence" value="ECO:0007669"/>
    <property type="project" value="InterPro"/>
</dbReference>
<keyword evidence="7" id="KW-0472">Membrane</keyword>
<dbReference type="InterPro" id="IPR020863">
    <property type="entry name" value="MACPF_CS"/>
</dbReference>
<evidence type="ECO:0000256" key="7">
    <source>
        <dbReference type="ARBA" id="ARBA00023136"/>
    </source>
</evidence>
<dbReference type="GO" id="GO:0017038">
    <property type="term" value="P:protein import"/>
    <property type="evidence" value="ECO:0007669"/>
    <property type="project" value="Ensembl"/>
</dbReference>
<dbReference type="GO" id="GO:0002839">
    <property type="term" value="P:positive regulation of immune response to tumor cell"/>
    <property type="evidence" value="ECO:0007669"/>
    <property type="project" value="Ensembl"/>
</dbReference>
<dbReference type="GO" id="GO:0022829">
    <property type="term" value="F:wide pore channel activity"/>
    <property type="evidence" value="ECO:0007669"/>
    <property type="project" value="Ensembl"/>
</dbReference>
<feature type="domain" description="C2" evidence="10">
    <location>
        <begin position="406"/>
        <end position="530"/>
    </location>
</feature>
<dbReference type="GO" id="GO:0051260">
    <property type="term" value="P:protein homooligomerization"/>
    <property type="evidence" value="ECO:0007669"/>
    <property type="project" value="Ensembl"/>
</dbReference>
<evidence type="ECO:0000256" key="3">
    <source>
        <dbReference type="ARBA" id="ARBA00009214"/>
    </source>
</evidence>
<evidence type="ECO:0000259" key="10">
    <source>
        <dbReference type="PROSITE" id="PS50004"/>
    </source>
</evidence>
<dbReference type="GO" id="GO:0001913">
    <property type="term" value="P:T cell mediated cytotoxicity"/>
    <property type="evidence" value="ECO:0007669"/>
    <property type="project" value="TreeGrafter"/>
</dbReference>
<organism evidence="12 13">
    <name type="scientific">Vombatus ursinus</name>
    <name type="common">Common wombat</name>
    <dbReference type="NCBI Taxonomy" id="29139"/>
    <lineage>
        <taxon>Eukaryota</taxon>
        <taxon>Metazoa</taxon>
        <taxon>Chordata</taxon>
        <taxon>Craniata</taxon>
        <taxon>Vertebrata</taxon>
        <taxon>Euteleostomi</taxon>
        <taxon>Mammalia</taxon>
        <taxon>Metatheria</taxon>
        <taxon>Diprotodontia</taxon>
        <taxon>Vombatidae</taxon>
        <taxon>Vombatus</taxon>
    </lineage>
</organism>
<dbReference type="Proteomes" id="UP000314987">
    <property type="component" value="Unassembled WGS sequence"/>
</dbReference>
<dbReference type="InterPro" id="IPR052784">
    <property type="entry name" value="Perforin-1_pore-forming"/>
</dbReference>
<comment type="subcellular location">
    <subcellularLocation>
        <location evidence="1">Membrane</location>
    </subcellularLocation>
    <subcellularLocation>
        <location evidence="2">Secreted</location>
    </subcellularLocation>
</comment>
<dbReference type="PANTHER" id="PTHR46096">
    <property type="entry name" value="PERFORIN-1"/>
    <property type="match status" value="1"/>
</dbReference>
<dbReference type="AlphaFoldDB" id="A0A4X2L8W7"/>
<gene>
    <name evidence="12" type="primary">PRF1</name>
</gene>
<sequence length="565" mass="63247">MTRSSSSLASLFGLLHFCLFILLQLPWATLAPCRTATRAECRRHKAFVPGWELAGEGMDVTTLRRTGYFPVDTHRFERADGTCTLCNNDMQEGELQRLPLAITDWHSQSATCQRDVAKTEASSVVQVAAEAAKTIQNDWKVGLEVQPKPSIKGQMAMAASHSNAAQFAAGKTHEDQYSFTIDSVQCRYYRFHLVAKPPLNQEFLRAVKALPHKFNASTHTDYHRFIANYGTHFLKSVELGGRATDITALRTCKLALDGLKANDVSTCLSVEAAVSLGNAIASSDVKKCEEEKKKHNIQGSFHTTYRERKVEVEGGKFNEGSSELLFSDQDGKEKFSEWMNTLPSKPGLLAYTLEPLHFLLKSKNPWRQELRQAVSHYVNSRARWQDCSKPCPPGQKKNPRDPCHCVCQASTFTNGDCCPRERGLAHVEVTSISAKHLWGDYFTATDAYVKAFLGNKELRTPVVWNNNNPMWNTKLDFGTVQLMTGGPLRMQVWDADEGWNDDLLGSCDRLPEAGGWWEHCYFSHGHLKFHYQVTCAPHLKGRNCLQYAPRGALGEPAGNRSGAVW</sequence>
<dbReference type="Pfam" id="PF01823">
    <property type="entry name" value="MACPF"/>
    <property type="match status" value="1"/>
</dbReference>
<dbReference type="RefSeq" id="XP_027696473.1">
    <property type="nucleotide sequence ID" value="XM_027840672.1"/>
</dbReference>
<dbReference type="PROSITE" id="PS00279">
    <property type="entry name" value="MACPF_1"/>
    <property type="match status" value="1"/>
</dbReference>
<dbReference type="OMA" id="LCKNALQ"/>
<dbReference type="GO" id="GO:0044194">
    <property type="term" value="C:cytolytic granule"/>
    <property type="evidence" value="ECO:0007669"/>
    <property type="project" value="Ensembl"/>
</dbReference>
<dbReference type="Pfam" id="PF00168">
    <property type="entry name" value="C2"/>
    <property type="match status" value="1"/>
</dbReference>
<dbReference type="InterPro" id="IPR035892">
    <property type="entry name" value="C2_domain_sf"/>
</dbReference>
<dbReference type="SMART" id="SM00457">
    <property type="entry name" value="MACPF"/>
    <property type="match status" value="1"/>
</dbReference>
<keyword evidence="4" id="KW-0964">Secreted</keyword>
<proteinExistence type="inferred from homology"/>